<comment type="caution">
    <text evidence="1">The sequence shown here is derived from an EMBL/GenBank/DDBJ whole genome shotgun (WGS) entry which is preliminary data.</text>
</comment>
<protein>
    <submittedName>
        <fullName evidence="1">Uncharacterized protein</fullName>
    </submittedName>
</protein>
<sequence>MWRSNMKYKQASTQFEQQQRLRREQIMQLQAWVKQHPKPTAALIQQWLKLERRR</sequence>
<name>A0ABQ1HUV0_9ALTE</name>
<gene>
    <name evidence="1" type="ORF">GCM10007414_01590</name>
</gene>
<keyword evidence="2" id="KW-1185">Reference proteome</keyword>
<proteinExistence type="predicted"/>
<dbReference type="EMBL" id="BMDY01000001">
    <property type="protein sequence ID" value="GGA92641.1"/>
    <property type="molecule type" value="Genomic_DNA"/>
</dbReference>
<organism evidence="1 2">
    <name type="scientific">Agarivorans gilvus</name>
    <dbReference type="NCBI Taxonomy" id="680279"/>
    <lineage>
        <taxon>Bacteria</taxon>
        <taxon>Pseudomonadati</taxon>
        <taxon>Pseudomonadota</taxon>
        <taxon>Gammaproteobacteria</taxon>
        <taxon>Alteromonadales</taxon>
        <taxon>Alteromonadaceae</taxon>
        <taxon>Agarivorans</taxon>
    </lineage>
</organism>
<reference evidence="2" key="1">
    <citation type="journal article" date="2019" name="Int. J. Syst. Evol. Microbiol.">
        <title>The Global Catalogue of Microorganisms (GCM) 10K type strain sequencing project: providing services to taxonomists for standard genome sequencing and annotation.</title>
        <authorList>
            <consortium name="The Broad Institute Genomics Platform"/>
            <consortium name="The Broad Institute Genome Sequencing Center for Infectious Disease"/>
            <person name="Wu L."/>
            <person name="Ma J."/>
        </authorList>
    </citation>
    <scope>NUCLEOTIDE SEQUENCE [LARGE SCALE GENOMIC DNA]</scope>
    <source>
        <strain evidence="2">CGMCC 1.10131</strain>
    </source>
</reference>
<accession>A0ABQ1HUV0</accession>
<evidence type="ECO:0000313" key="1">
    <source>
        <dbReference type="EMBL" id="GGA92641.1"/>
    </source>
</evidence>
<dbReference type="Proteomes" id="UP000651977">
    <property type="component" value="Unassembled WGS sequence"/>
</dbReference>
<evidence type="ECO:0000313" key="2">
    <source>
        <dbReference type="Proteomes" id="UP000651977"/>
    </source>
</evidence>